<reference evidence="1 2" key="1">
    <citation type="journal article" date="2019" name="Commun. Biol.">
        <title>The bagworm genome reveals a unique fibroin gene that provides high tensile strength.</title>
        <authorList>
            <person name="Kono N."/>
            <person name="Nakamura H."/>
            <person name="Ohtoshi R."/>
            <person name="Tomita M."/>
            <person name="Numata K."/>
            <person name="Arakawa K."/>
        </authorList>
    </citation>
    <scope>NUCLEOTIDE SEQUENCE [LARGE SCALE GENOMIC DNA]</scope>
</reference>
<dbReference type="EMBL" id="BGZK01000419">
    <property type="protein sequence ID" value="GBP42489.1"/>
    <property type="molecule type" value="Genomic_DNA"/>
</dbReference>
<comment type="caution">
    <text evidence="1">The sequence shown here is derived from an EMBL/GenBank/DDBJ whole genome shotgun (WGS) entry which is preliminary data.</text>
</comment>
<protein>
    <submittedName>
        <fullName evidence="1">Uncharacterized protein</fullName>
    </submittedName>
</protein>
<sequence length="246" mass="27832">MSPLTAALRGLGFEGARHSIAIAHGRWRIRFCKTKATLSIEFGVVRAILESVEKTFATVMDVEKPLYSKKNSSEQILKIHALVTADGVIRHPPFPQIFQRAPATVLHGLVNYIPPPHAVVKLAWNPSAGQNTSSSRDTATQRLRSRLLSDRTFMEIRSLRSICGMFRKDRCRSSDVREWCGLKEDVVTRVERGVLRWFGHLESMNESRLTRQIYRANVCDEKIGRPRKSYADYIGGILKKGQILST</sequence>
<evidence type="ECO:0000313" key="2">
    <source>
        <dbReference type="Proteomes" id="UP000299102"/>
    </source>
</evidence>
<gene>
    <name evidence="1" type="ORF">EVAR_29292_1</name>
</gene>
<name>A0A4C1VWA2_EUMVA</name>
<proteinExistence type="predicted"/>
<organism evidence="1 2">
    <name type="scientific">Eumeta variegata</name>
    <name type="common">Bagworm moth</name>
    <name type="synonym">Eumeta japonica</name>
    <dbReference type="NCBI Taxonomy" id="151549"/>
    <lineage>
        <taxon>Eukaryota</taxon>
        <taxon>Metazoa</taxon>
        <taxon>Ecdysozoa</taxon>
        <taxon>Arthropoda</taxon>
        <taxon>Hexapoda</taxon>
        <taxon>Insecta</taxon>
        <taxon>Pterygota</taxon>
        <taxon>Neoptera</taxon>
        <taxon>Endopterygota</taxon>
        <taxon>Lepidoptera</taxon>
        <taxon>Glossata</taxon>
        <taxon>Ditrysia</taxon>
        <taxon>Tineoidea</taxon>
        <taxon>Psychidae</taxon>
        <taxon>Oiketicinae</taxon>
        <taxon>Eumeta</taxon>
    </lineage>
</organism>
<dbReference type="OrthoDB" id="550012at2759"/>
<dbReference type="AlphaFoldDB" id="A0A4C1VWA2"/>
<accession>A0A4C1VWA2</accession>
<keyword evidence="2" id="KW-1185">Reference proteome</keyword>
<evidence type="ECO:0000313" key="1">
    <source>
        <dbReference type="EMBL" id="GBP42489.1"/>
    </source>
</evidence>
<dbReference type="Proteomes" id="UP000299102">
    <property type="component" value="Unassembled WGS sequence"/>
</dbReference>